<dbReference type="Gene3D" id="3.90.80.10">
    <property type="entry name" value="Inorganic pyrophosphatase"/>
    <property type="match status" value="1"/>
</dbReference>
<feature type="binding site" evidence="5">
    <location>
        <position position="64"/>
    </location>
    <ligand>
        <name>substrate</name>
    </ligand>
</feature>
<keyword evidence="4 5" id="KW-0460">Magnesium</keyword>
<dbReference type="AlphaFoldDB" id="A0AA34RCD8"/>
<dbReference type="SUPFAM" id="SSF50324">
    <property type="entry name" value="Inorganic pyrophosphatase"/>
    <property type="match status" value="1"/>
</dbReference>
<keyword evidence="3 5" id="KW-0378">Hydrolase</keyword>
<feature type="binding site" evidence="5">
    <location>
        <position position="92"/>
    </location>
    <ligand>
        <name>Mg(2+)</name>
        <dbReference type="ChEBI" id="CHEBI:18420"/>
        <label>1</label>
    </ligand>
</feature>
<name>A0AA34RCD8_CHLPE</name>
<evidence type="ECO:0000256" key="3">
    <source>
        <dbReference type="ARBA" id="ARBA00022801"/>
    </source>
</evidence>
<evidence type="ECO:0000313" key="6">
    <source>
        <dbReference type="EMBL" id="AEB41141.1"/>
    </source>
</evidence>
<keyword evidence="5" id="KW-0963">Cytoplasm</keyword>
<dbReference type="HAMAP" id="MF_00209">
    <property type="entry name" value="Inorganic_PPase"/>
    <property type="match status" value="1"/>
</dbReference>
<dbReference type="PANTHER" id="PTHR10286">
    <property type="entry name" value="INORGANIC PYROPHOSPHATASE"/>
    <property type="match status" value="1"/>
</dbReference>
<feature type="binding site" evidence="5">
    <location>
        <position position="167"/>
    </location>
    <ligand>
        <name>substrate</name>
    </ligand>
</feature>
<evidence type="ECO:0000256" key="1">
    <source>
        <dbReference type="ARBA" id="ARBA00001946"/>
    </source>
</evidence>
<comment type="cofactor">
    <cofactor evidence="1 5">
        <name>Mg(2+)</name>
        <dbReference type="ChEBI" id="CHEBI:18420"/>
    </cofactor>
</comment>
<comment type="similarity">
    <text evidence="5">Belongs to the PPase family.</text>
</comment>
<dbReference type="CDD" id="cd00412">
    <property type="entry name" value="pyrophosphatase"/>
    <property type="match status" value="1"/>
</dbReference>
<evidence type="ECO:0000256" key="2">
    <source>
        <dbReference type="ARBA" id="ARBA00022723"/>
    </source>
</evidence>
<feature type="binding site" evidence="5">
    <location>
        <position position="97"/>
    </location>
    <ligand>
        <name>Mg(2+)</name>
        <dbReference type="ChEBI" id="CHEBI:18420"/>
        <label>1</label>
    </ligand>
</feature>
<dbReference type="NCBIfam" id="NF001886">
    <property type="entry name" value="PRK00642.1"/>
    <property type="match status" value="1"/>
</dbReference>
<organism evidence="6 7">
    <name type="scientific">Chlamydia pecorum (strain ATCC VR-628 / DSM 29919 / E58)</name>
    <name type="common">Chlamydophila pecorum</name>
    <dbReference type="NCBI Taxonomy" id="331635"/>
    <lineage>
        <taxon>Bacteria</taxon>
        <taxon>Pseudomonadati</taxon>
        <taxon>Chlamydiota</taxon>
        <taxon>Chlamydiia</taxon>
        <taxon>Chlamydiales</taxon>
        <taxon>Chlamydiaceae</taxon>
        <taxon>Chlamydia/Chlamydophila group</taxon>
        <taxon>Chlamydia</taxon>
    </lineage>
</organism>
<feature type="binding site" evidence="5">
    <location>
        <position position="130"/>
    </location>
    <ligand>
        <name>Mg(2+)</name>
        <dbReference type="ChEBI" id="CHEBI:18420"/>
        <label>1</label>
    </ligand>
</feature>
<dbReference type="RefSeq" id="WP_013712219.1">
    <property type="nucleotide sequence ID" value="NC_015408.1"/>
</dbReference>
<dbReference type="InterPro" id="IPR036649">
    <property type="entry name" value="Pyrophosphatase_sf"/>
</dbReference>
<dbReference type="GO" id="GO:0006796">
    <property type="term" value="P:phosphate-containing compound metabolic process"/>
    <property type="evidence" value="ECO:0007669"/>
    <property type="project" value="InterPro"/>
</dbReference>
<dbReference type="GeneID" id="99718175"/>
<comment type="catalytic activity">
    <reaction evidence="5">
        <text>diphosphate + H2O = 2 phosphate + H(+)</text>
        <dbReference type="Rhea" id="RHEA:24576"/>
        <dbReference type="ChEBI" id="CHEBI:15377"/>
        <dbReference type="ChEBI" id="CHEBI:15378"/>
        <dbReference type="ChEBI" id="CHEBI:33019"/>
        <dbReference type="ChEBI" id="CHEBI:43474"/>
        <dbReference type="EC" id="3.6.1.1"/>
    </reaction>
</comment>
<feature type="binding site" evidence="5">
    <location>
        <position position="38"/>
    </location>
    <ligand>
        <name>substrate</name>
    </ligand>
</feature>
<sequence length="217" mass="24230">MCKPPLNIVHPWHGPTLTQDNYETLCCYIEITPEDSVKFELDKATGLLKVDRPQKFSNLCPCLYGLLPQTYCGEASGKYSGEQIRRDNIQGDKDPLDVCVLTEKKINQGNILLQARPIGGLRIIDSGEADDKIIAVLEDDLVFSEVNDVSDCPGTVLDMIQHYFLTYKATPESLIRGEAAKIEIIGIYGKKEAQRVIELAHEDYLAYIGKEYSVTTS</sequence>
<protein>
    <recommendedName>
        <fullName evidence="5">Inorganic pyrophosphatase</fullName>
        <ecNumber evidence="5">3.6.1.1</ecNumber>
    </recommendedName>
    <alternativeName>
        <fullName evidence="5">Pyrophosphate phospho-hydrolase</fullName>
        <shortName evidence="5">PPase</shortName>
    </alternativeName>
</protein>
<evidence type="ECO:0000256" key="4">
    <source>
        <dbReference type="ARBA" id="ARBA00022842"/>
    </source>
</evidence>
<reference evidence="6 7" key="1">
    <citation type="journal article" date="2011" name="J. Bacteriol.">
        <title>Genome sequence of the obligate intracellular animal pathogen Chlamydia pecorum E58.</title>
        <authorList>
            <person name="Mojica S."/>
            <person name="Huot Creasy H."/>
            <person name="Daugherty S."/>
            <person name="Read T.D."/>
            <person name="Kim T."/>
            <person name="Kaltenboeck B."/>
            <person name="Bavoil P."/>
            <person name="Myers G.S."/>
        </authorList>
    </citation>
    <scope>NUCLEOTIDE SEQUENCE [LARGE SCALE GENOMIC DNA]</scope>
    <source>
        <strain evidence="6 7">E58</strain>
    </source>
</reference>
<dbReference type="InterPro" id="IPR008162">
    <property type="entry name" value="Pyrophosphatase"/>
</dbReference>
<keyword evidence="2 5" id="KW-0479">Metal-binding</keyword>
<dbReference type="GO" id="GO:0005737">
    <property type="term" value="C:cytoplasm"/>
    <property type="evidence" value="ECO:0007669"/>
    <property type="project" value="UniProtKB-SubCell"/>
</dbReference>
<gene>
    <name evidence="5 6" type="primary">ppa</name>
    <name evidence="6" type="ordered locus">G5S_0114</name>
</gene>
<dbReference type="Pfam" id="PF00719">
    <property type="entry name" value="Pyrophosphatase"/>
    <property type="match status" value="1"/>
</dbReference>
<dbReference type="EC" id="3.6.1.1" evidence="5"/>
<dbReference type="EMBL" id="CP002608">
    <property type="protein sequence ID" value="AEB41141.1"/>
    <property type="molecule type" value="Genomic_DNA"/>
</dbReference>
<comment type="function">
    <text evidence="5">Catalyzes the hydrolysis of inorganic pyrophosphate (PPi) forming two phosphate ions.</text>
</comment>
<proteinExistence type="inferred from homology"/>
<feature type="binding site" evidence="5">
    <location>
        <position position="97"/>
    </location>
    <ligand>
        <name>Mg(2+)</name>
        <dbReference type="ChEBI" id="CHEBI:18420"/>
        <label>2</label>
    </ligand>
</feature>
<accession>A0AA34RCD8</accession>
<dbReference type="Proteomes" id="UP000008305">
    <property type="component" value="Chromosome"/>
</dbReference>
<dbReference type="GO" id="GO:0000287">
    <property type="term" value="F:magnesium ion binding"/>
    <property type="evidence" value="ECO:0007669"/>
    <property type="project" value="UniProtKB-UniRule"/>
</dbReference>
<comment type="subcellular location">
    <subcellularLocation>
        <location evidence="5">Cytoplasm</location>
    </subcellularLocation>
</comment>
<comment type="subunit">
    <text evidence="5">Homohexamer.</text>
</comment>
<keyword evidence="7" id="KW-1185">Reference proteome</keyword>
<dbReference type="KEGG" id="cpm:G5S_0114"/>
<dbReference type="GO" id="GO:0004427">
    <property type="term" value="F:inorganic diphosphate phosphatase activity"/>
    <property type="evidence" value="ECO:0007669"/>
    <property type="project" value="UniProtKB-UniRule"/>
</dbReference>
<evidence type="ECO:0000256" key="5">
    <source>
        <dbReference type="HAMAP-Rule" id="MF_00209"/>
    </source>
</evidence>
<evidence type="ECO:0000313" key="7">
    <source>
        <dbReference type="Proteomes" id="UP000008305"/>
    </source>
</evidence>
<feature type="binding site" evidence="5">
    <location>
        <position position="52"/>
    </location>
    <ligand>
        <name>substrate</name>
    </ligand>
</feature>